<comment type="caution">
    <text evidence="1">The sequence shown here is derived from an EMBL/GenBank/DDBJ whole genome shotgun (WGS) entry which is preliminary data.</text>
</comment>
<proteinExistence type="predicted"/>
<protein>
    <submittedName>
        <fullName evidence="1">Uncharacterized protein</fullName>
    </submittedName>
</protein>
<gene>
    <name evidence="1" type="ORF">CR513_30856</name>
</gene>
<evidence type="ECO:0000313" key="2">
    <source>
        <dbReference type="Proteomes" id="UP000257109"/>
    </source>
</evidence>
<dbReference type="AlphaFoldDB" id="A0A371GAT9"/>
<feature type="non-terminal residue" evidence="1">
    <location>
        <position position="1"/>
    </location>
</feature>
<dbReference type="EMBL" id="QJKJ01006163">
    <property type="protein sequence ID" value="RDX87655.1"/>
    <property type="molecule type" value="Genomic_DNA"/>
</dbReference>
<evidence type="ECO:0000313" key="1">
    <source>
        <dbReference type="EMBL" id="RDX87655.1"/>
    </source>
</evidence>
<sequence>MEGKEVMVVSRTVMKRVLLAKQKPLYLLPINICIQLSTQFLDLLVGLPSIKGIEHHIDSMLGATLPNIAYRANPEDCKEFNNRWESS</sequence>
<dbReference type="Proteomes" id="UP000257109">
    <property type="component" value="Unassembled WGS sequence"/>
</dbReference>
<reference evidence="1" key="1">
    <citation type="submission" date="2018-05" db="EMBL/GenBank/DDBJ databases">
        <title>Draft genome of Mucuna pruriens seed.</title>
        <authorList>
            <person name="Nnadi N.E."/>
            <person name="Vos R."/>
            <person name="Hasami M.H."/>
            <person name="Devisetty U.K."/>
            <person name="Aguiy J.C."/>
        </authorList>
    </citation>
    <scope>NUCLEOTIDE SEQUENCE [LARGE SCALE GENOMIC DNA]</scope>
    <source>
        <strain evidence="1">JCA_2017</strain>
    </source>
</reference>
<keyword evidence="2" id="KW-1185">Reference proteome</keyword>
<accession>A0A371GAT9</accession>
<organism evidence="1 2">
    <name type="scientific">Mucuna pruriens</name>
    <name type="common">Velvet bean</name>
    <name type="synonym">Dolichos pruriens</name>
    <dbReference type="NCBI Taxonomy" id="157652"/>
    <lineage>
        <taxon>Eukaryota</taxon>
        <taxon>Viridiplantae</taxon>
        <taxon>Streptophyta</taxon>
        <taxon>Embryophyta</taxon>
        <taxon>Tracheophyta</taxon>
        <taxon>Spermatophyta</taxon>
        <taxon>Magnoliopsida</taxon>
        <taxon>eudicotyledons</taxon>
        <taxon>Gunneridae</taxon>
        <taxon>Pentapetalae</taxon>
        <taxon>rosids</taxon>
        <taxon>fabids</taxon>
        <taxon>Fabales</taxon>
        <taxon>Fabaceae</taxon>
        <taxon>Papilionoideae</taxon>
        <taxon>50 kb inversion clade</taxon>
        <taxon>NPAAA clade</taxon>
        <taxon>indigoferoid/millettioid clade</taxon>
        <taxon>Phaseoleae</taxon>
        <taxon>Mucuna</taxon>
    </lineage>
</organism>
<dbReference type="OrthoDB" id="1934635at2759"/>
<name>A0A371GAT9_MUCPR</name>